<keyword evidence="3" id="KW-1185">Reference proteome</keyword>
<protein>
    <recommendedName>
        <fullName evidence="4">RxLR effector candidate protein</fullName>
    </recommendedName>
</protein>
<reference evidence="2" key="1">
    <citation type="submission" date="2022-12" db="EMBL/GenBank/DDBJ databases">
        <authorList>
            <person name="Webb A."/>
        </authorList>
    </citation>
    <scope>NUCLEOTIDE SEQUENCE</scope>
    <source>
        <strain evidence="2">Hp1</strain>
    </source>
</reference>
<dbReference type="AlphaFoldDB" id="A0AAV0SY83"/>
<feature type="region of interest" description="Disordered" evidence="1">
    <location>
        <begin position="57"/>
        <end position="85"/>
    </location>
</feature>
<evidence type="ECO:0000313" key="3">
    <source>
        <dbReference type="Proteomes" id="UP001162031"/>
    </source>
</evidence>
<dbReference type="EMBL" id="CANTFL010000059">
    <property type="protein sequence ID" value="CAI5710412.1"/>
    <property type="molecule type" value="Genomic_DNA"/>
</dbReference>
<accession>A0AAV0SY83</accession>
<organism evidence="2 3">
    <name type="scientific">Hyaloperonospora brassicae</name>
    <name type="common">Brassica downy mildew</name>
    <name type="synonym">Peronospora brassicae</name>
    <dbReference type="NCBI Taxonomy" id="162125"/>
    <lineage>
        <taxon>Eukaryota</taxon>
        <taxon>Sar</taxon>
        <taxon>Stramenopiles</taxon>
        <taxon>Oomycota</taxon>
        <taxon>Peronosporomycetes</taxon>
        <taxon>Peronosporales</taxon>
        <taxon>Peronosporaceae</taxon>
        <taxon>Hyaloperonospora</taxon>
    </lineage>
</organism>
<proteinExistence type="predicted"/>
<feature type="region of interest" description="Disordered" evidence="1">
    <location>
        <begin position="1"/>
        <end position="38"/>
    </location>
</feature>
<sequence>MVSQQTLPHPPPPSSIARIVATPDDAPGVPATRTSGSSPLIRHELARFLEHNVALADPGNHLPRRDPTRSCDTPGAGILQSSRRT</sequence>
<evidence type="ECO:0000256" key="1">
    <source>
        <dbReference type="SAM" id="MobiDB-lite"/>
    </source>
</evidence>
<evidence type="ECO:0008006" key="4">
    <source>
        <dbReference type="Google" id="ProtNLM"/>
    </source>
</evidence>
<dbReference type="Proteomes" id="UP001162031">
    <property type="component" value="Unassembled WGS sequence"/>
</dbReference>
<gene>
    <name evidence="2" type="ORF">HBR001_LOCUS464</name>
</gene>
<comment type="caution">
    <text evidence="2">The sequence shown here is derived from an EMBL/GenBank/DDBJ whole genome shotgun (WGS) entry which is preliminary data.</text>
</comment>
<evidence type="ECO:0000313" key="2">
    <source>
        <dbReference type="EMBL" id="CAI5710412.1"/>
    </source>
</evidence>
<name>A0AAV0SY83_HYABA</name>